<evidence type="ECO:0000256" key="9">
    <source>
        <dbReference type="ARBA" id="ARBA00022679"/>
    </source>
</evidence>
<evidence type="ECO:0000256" key="18">
    <source>
        <dbReference type="RuleBase" id="RU003750"/>
    </source>
</evidence>
<evidence type="ECO:0000256" key="11">
    <source>
        <dbReference type="ARBA" id="ARBA00022989"/>
    </source>
</evidence>
<feature type="transmembrane region" description="Helical" evidence="19">
    <location>
        <begin position="16"/>
        <end position="36"/>
    </location>
</feature>
<keyword evidence="9 18" id="KW-0808">Transferase</keyword>
<name>A0A3S4YI81_MANHA</name>
<dbReference type="Proteomes" id="UP000271188">
    <property type="component" value="Chromosome"/>
</dbReference>
<comment type="pathway">
    <text evidence="3">Lipid metabolism.</text>
</comment>
<keyword evidence="8" id="KW-0444">Lipid biosynthesis</keyword>
<dbReference type="FunFam" id="1.20.120.1760:FF:000001">
    <property type="entry name" value="CDP-diacylglycerol--glycerol-3-phosphate 3-phosphatidyltransferase"/>
    <property type="match status" value="1"/>
</dbReference>
<comment type="subcellular location">
    <subcellularLocation>
        <location evidence="1">Cell membrane</location>
        <topology evidence="1">Multi-pass membrane protein</topology>
    </subcellularLocation>
</comment>
<organism evidence="20 21">
    <name type="scientific">Mannheimia haemolytica</name>
    <name type="common">Pasteurella haemolytica</name>
    <dbReference type="NCBI Taxonomy" id="75985"/>
    <lineage>
        <taxon>Bacteria</taxon>
        <taxon>Pseudomonadati</taxon>
        <taxon>Pseudomonadota</taxon>
        <taxon>Gammaproteobacteria</taxon>
        <taxon>Pasteurellales</taxon>
        <taxon>Pasteurellaceae</taxon>
        <taxon>Mannheimia</taxon>
    </lineage>
</organism>
<sequence length="191" mass="21820">MFLFIDEFAMKLNFPTYLTLFRVGLIPLFIVAFYLPTKYAPEISTLIFFIASITDAFDGYLARKWNQTTRLGAFLDPVADKVLVAVAFVCVAEYYHTWWITIPICIMIAREIIISALREWMAELGERASVAVSIWGKVKTTAQMLALGGMLWRQSQLMEILAFILLYIAVGLTIWSMMQYLNASKNSLFKS</sequence>
<dbReference type="EC" id="2.7.8.5" evidence="5 17"/>
<proteinExistence type="inferred from homology"/>
<evidence type="ECO:0000313" key="20">
    <source>
        <dbReference type="EMBL" id="VEI77933.1"/>
    </source>
</evidence>
<evidence type="ECO:0000256" key="12">
    <source>
        <dbReference type="ARBA" id="ARBA00023098"/>
    </source>
</evidence>
<dbReference type="InterPro" id="IPR043130">
    <property type="entry name" value="CDP-OH_PTrfase_TM_dom"/>
</dbReference>
<evidence type="ECO:0000256" key="3">
    <source>
        <dbReference type="ARBA" id="ARBA00005189"/>
    </source>
</evidence>
<comment type="catalytic activity">
    <reaction evidence="16">
        <text>a CDP-1,2-diacyl-sn-glycerol + sn-glycerol 3-phosphate = a 1,2-diacyl-sn-glycero-3-phospho-(1'-sn-glycero-3'-phosphate) + CMP + H(+)</text>
        <dbReference type="Rhea" id="RHEA:12593"/>
        <dbReference type="ChEBI" id="CHEBI:15378"/>
        <dbReference type="ChEBI" id="CHEBI:57597"/>
        <dbReference type="ChEBI" id="CHEBI:58332"/>
        <dbReference type="ChEBI" id="CHEBI:60110"/>
        <dbReference type="ChEBI" id="CHEBI:60377"/>
        <dbReference type="EC" id="2.7.8.5"/>
    </reaction>
</comment>
<keyword evidence="12" id="KW-0443">Lipid metabolism</keyword>
<evidence type="ECO:0000256" key="1">
    <source>
        <dbReference type="ARBA" id="ARBA00004651"/>
    </source>
</evidence>
<feature type="transmembrane region" description="Helical" evidence="19">
    <location>
        <begin position="43"/>
        <end position="62"/>
    </location>
</feature>
<dbReference type="PIRSF" id="PIRSF000847">
    <property type="entry name" value="Phos_ph_gly_syn"/>
    <property type="match status" value="1"/>
</dbReference>
<dbReference type="InterPro" id="IPR050324">
    <property type="entry name" value="CDP-alcohol_PTase-I"/>
</dbReference>
<dbReference type="NCBIfam" id="TIGR00560">
    <property type="entry name" value="pgsA"/>
    <property type="match status" value="1"/>
</dbReference>
<evidence type="ECO:0000256" key="2">
    <source>
        <dbReference type="ARBA" id="ARBA00005042"/>
    </source>
</evidence>
<dbReference type="Pfam" id="PF01066">
    <property type="entry name" value="CDP-OH_P_transf"/>
    <property type="match status" value="1"/>
</dbReference>
<evidence type="ECO:0000256" key="17">
    <source>
        <dbReference type="NCBIfam" id="TIGR00560"/>
    </source>
</evidence>
<keyword evidence="10 19" id="KW-0812">Transmembrane</keyword>
<protein>
    <recommendedName>
        <fullName evidence="6 17">CDP-diacylglycerol--glycerol-3-phosphate 3-phosphatidyltransferase</fullName>
        <ecNumber evidence="5 17">2.7.8.5</ecNumber>
    </recommendedName>
</protein>
<evidence type="ECO:0000256" key="6">
    <source>
        <dbReference type="ARBA" id="ARBA00014944"/>
    </source>
</evidence>
<dbReference type="PROSITE" id="PS00379">
    <property type="entry name" value="CDP_ALCOHOL_P_TRANSF"/>
    <property type="match status" value="1"/>
</dbReference>
<evidence type="ECO:0000256" key="5">
    <source>
        <dbReference type="ARBA" id="ARBA00013170"/>
    </source>
</evidence>
<accession>A0A3S4YI81</accession>
<dbReference type="PANTHER" id="PTHR14269:SF62">
    <property type="entry name" value="CDP-DIACYLGLYCEROL--GLYCEROL-3-PHOSPHATE 3-PHOSPHATIDYLTRANSFERASE 1, CHLOROPLASTIC"/>
    <property type="match status" value="1"/>
</dbReference>
<keyword evidence="13 19" id="KW-0472">Membrane</keyword>
<reference evidence="20" key="1">
    <citation type="submission" date="2018-12" db="EMBL/GenBank/DDBJ databases">
        <authorList>
            <consortium name="Pathogen Informatics"/>
        </authorList>
    </citation>
    <scope>NUCLEOTIDE SEQUENCE [LARGE SCALE GENOMIC DNA]</scope>
    <source>
        <strain evidence="20">NCTC10643</strain>
    </source>
</reference>
<evidence type="ECO:0000256" key="16">
    <source>
        <dbReference type="ARBA" id="ARBA00048586"/>
    </source>
</evidence>
<dbReference type="GO" id="GO:0008444">
    <property type="term" value="F:CDP-diacylglycerol-glycerol-3-phosphate 3-phosphatidyltransferase activity"/>
    <property type="evidence" value="ECO:0007669"/>
    <property type="project" value="UniProtKB-UniRule"/>
</dbReference>
<evidence type="ECO:0000256" key="8">
    <source>
        <dbReference type="ARBA" id="ARBA00022516"/>
    </source>
</evidence>
<keyword evidence="7" id="KW-1003">Cell membrane</keyword>
<keyword evidence="11 19" id="KW-1133">Transmembrane helix</keyword>
<dbReference type="GO" id="GO:0046474">
    <property type="term" value="P:glycerophospholipid biosynthetic process"/>
    <property type="evidence" value="ECO:0007669"/>
    <property type="project" value="TreeGrafter"/>
</dbReference>
<evidence type="ECO:0000256" key="10">
    <source>
        <dbReference type="ARBA" id="ARBA00022692"/>
    </source>
</evidence>
<evidence type="ECO:0000256" key="4">
    <source>
        <dbReference type="ARBA" id="ARBA00010441"/>
    </source>
</evidence>
<dbReference type="AlphaFoldDB" id="A0A3S4YI81"/>
<evidence type="ECO:0000256" key="7">
    <source>
        <dbReference type="ARBA" id="ARBA00022475"/>
    </source>
</evidence>
<dbReference type="InterPro" id="IPR004570">
    <property type="entry name" value="Phosphatidylglycerol_P_synth"/>
</dbReference>
<dbReference type="InterPro" id="IPR000462">
    <property type="entry name" value="CDP-OH_P_trans"/>
</dbReference>
<keyword evidence="15" id="KW-1208">Phospholipid metabolism</keyword>
<gene>
    <name evidence="20" type="primary">pgsA</name>
    <name evidence="20" type="ORF">NCTC10643_01822</name>
</gene>
<dbReference type="EMBL" id="LR134495">
    <property type="protein sequence ID" value="VEI77933.1"/>
    <property type="molecule type" value="Genomic_DNA"/>
</dbReference>
<comment type="pathway">
    <text evidence="2">Phospholipid metabolism; phosphatidylglycerol biosynthesis; phosphatidylglycerol from CDP-diacylglycerol: step 1/2.</text>
</comment>
<comment type="similarity">
    <text evidence="4 18">Belongs to the CDP-alcohol phosphatidyltransferase class-I family.</text>
</comment>
<feature type="transmembrane region" description="Helical" evidence="19">
    <location>
        <begin position="160"/>
        <end position="181"/>
    </location>
</feature>
<dbReference type="GO" id="GO:0005886">
    <property type="term" value="C:plasma membrane"/>
    <property type="evidence" value="ECO:0007669"/>
    <property type="project" value="UniProtKB-SubCell"/>
</dbReference>
<evidence type="ECO:0000313" key="21">
    <source>
        <dbReference type="Proteomes" id="UP000271188"/>
    </source>
</evidence>
<keyword evidence="14" id="KW-0594">Phospholipid biosynthesis</keyword>
<evidence type="ECO:0000256" key="13">
    <source>
        <dbReference type="ARBA" id="ARBA00023136"/>
    </source>
</evidence>
<dbReference type="PANTHER" id="PTHR14269">
    <property type="entry name" value="CDP-DIACYLGLYCEROL--GLYCEROL-3-PHOSPHATE 3-PHOSPHATIDYLTRANSFERASE-RELATED"/>
    <property type="match status" value="1"/>
</dbReference>
<dbReference type="Gene3D" id="1.20.120.1760">
    <property type="match status" value="1"/>
</dbReference>
<evidence type="ECO:0000256" key="15">
    <source>
        <dbReference type="ARBA" id="ARBA00023264"/>
    </source>
</evidence>
<dbReference type="InterPro" id="IPR048254">
    <property type="entry name" value="CDP_ALCOHOL_P_TRANSF_CS"/>
</dbReference>
<evidence type="ECO:0000256" key="14">
    <source>
        <dbReference type="ARBA" id="ARBA00023209"/>
    </source>
</evidence>
<evidence type="ECO:0000256" key="19">
    <source>
        <dbReference type="SAM" id="Phobius"/>
    </source>
</evidence>